<feature type="compositionally biased region" description="Low complexity" evidence="6">
    <location>
        <begin position="359"/>
        <end position="369"/>
    </location>
</feature>
<dbReference type="InterPro" id="IPR003653">
    <property type="entry name" value="Peptidase_C48_C"/>
</dbReference>
<feature type="compositionally biased region" description="Pro residues" evidence="6">
    <location>
        <begin position="557"/>
        <end position="567"/>
    </location>
</feature>
<name>A0A8H7DAV0_9AGAR</name>
<keyword evidence="2" id="KW-0597">Phosphoprotein</keyword>
<keyword evidence="9" id="KW-1185">Reference proteome</keyword>
<keyword evidence="5" id="KW-0378">Hydrolase</keyword>
<gene>
    <name evidence="8" type="ORF">MVEN_00366900</name>
</gene>
<dbReference type="PROSITE" id="PS50600">
    <property type="entry name" value="ULP_PROTEASE"/>
    <property type="match status" value="1"/>
</dbReference>
<evidence type="ECO:0000256" key="6">
    <source>
        <dbReference type="SAM" id="MobiDB-lite"/>
    </source>
</evidence>
<feature type="region of interest" description="Disordered" evidence="6">
    <location>
        <begin position="341"/>
        <end position="423"/>
    </location>
</feature>
<dbReference type="Pfam" id="PF02902">
    <property type="entry name" value="Peptidase_C48"/>
    <property type="match status" value="2"/>
</dbReference>
<protein>
    <submittedName>
        <fullName evidence="8">ULP-PROTEASE domain-containing protein</fullName>
    </submittedName>
</protein>
<dbReference type="GO" id="GO:0006508">
    <property type="term" value="P:proteolysis"/>
    <property type="evidence" value="ECO:0007669"/>
    <property type="project" value="UniProtKB-KW"/>
</dbReference>
<dbReference type="PANTHER" id="PTHR46896:SF3">
    <property type="entry name" value="FI06413P-RELATED"/>
    <property type="match status" value="1"/>
</dbReference>
<keyword evidence="4" id="KW-0833">Ubl conjugation pathway</keyword>
<feature type="region of interest" description="Disordered" evidence="6">
    <location>
        <begin position="556"/>
        <end position="627"/>
    </location>
</feature>
<dbReference type="PANTHER" id="PTHR46896">
    <property type="entry name" value="SENTRIN-SPECIFIC PROTEASE"/>
    <property type="match status" value="1"/>
</dbReference>
<feature type="domain" description="Ubiquitin-like protease family profile" evidence="7">
    <location>
        <begin position="443"/>
        <end position="852"/>
    </location>
</feature>
<accession>A0A8H7DAV0</accession>
<dbReference type="EMBL" id="JACAZI010000003">
    <property type="protein sequence ID" value="KAF7364961.1"/>
    <property type="molecule type" value="Genomic_DNA"/>
</dbReference>
<feature type="region of interest" description="Disordered" evidence="6">
    <location>
        <begin position="742"/>
        <end position="784"/>
    </location>
</feature>
<dbReference type="SUPFAM" id="SSF54001">
    <property type="entry name" value="Cysteine proteinases"/>
    <property type="match status" value="1"/>
</dbReference>
<dbReference type="Gene3D" id="3.40.395.10">
    <property type="entry name" value="Adenoviral Proteinase, Chain A"/>
    <property type="match status" value="1"/>
</dbReference>
<comment type="caution">
    <text evidence="8">The sequence shown here is derived from an EMBL/GenBank/DDBJ whole genome shotgun (WGS) entry which is preliminary data.</text>
</comment>
<dbReference type="InterPro" id="IPR038765">
    <property type="entry name" value="Papain-like_cys_pep_sf"/>
</dbReference>
<dbReference type="Proteomes" id="UP000620124">
    <property type="component" value="Unassembled WGS sequence"/>
</dbReference>
<evidence type="ECO:0000256" key="3">
    <source>
        <dbReference type="ARBA" id="ARBA00022670"/>
    </source>
</evidence>
<dbReference type="GO" id="GO:0005634">
    <property type="term" value="C:nucleus"/>
    <property type="evidence" value="ECO:0007669"/>
    <property type="project" value="TreeGrafter"/>
</dbReference>
<dbReference type="InterPro" id="IPR051947">
    <property type="entry name" value="Sentrin-specific_protease"/>
</dbReference>
<reference evidence="8" key="1">
    <citation type="submission" date="2020-05" db="EMBL/GenBank/DDBJ databases">
        <title>Mycena genomes resolve the evolution of fungal bioluminescence.</title>
        <authorList>
            <person name="Tsai I.J."/>
        </authorList>
    </citation>
    <scope>NUCLEOTIDE SEQUENCE</scope>
    <source>
        <strain evidence="8">CCC161011</strain>
    </source>
</reference>
<feature type="region of interest" description="Disordered" evidence="6">
    <location>
        <begin position="152"/>
        <end position="180"/>
    </location>
</feature>
<dbReference type="Gene3D" id="1.10.418.20">
    <property type="match status" value="1"/>
</dbReference>
<feature type="compositionally biased region" description="Basic and acidic residues" evidence="6">
    <location>
        <begin position="59"/>
        <end position="70"/>
    </location>
</feature>
<evidence type="ECO:0000256" key="5">
    <source>
        <dbReference type="ARBA" id="ARBA00022801"/>
    </source>
</evidence>
<evidence type="ECO:0000256" key="4">
    <source>
        <dbReference type="ARBA" id="ARBA00022786"/>
    </source>
</evidence>
<proteinExistence type="inferred from homology"/>
<dbReference type="AlphaFoldDB" id="A0A8H7DAV0"/>
<feature type="compositionally biased region" description="Polar residues" evidence="6">
    <location>
        <begin position="1"/>
        <end position="16"/>
    </location>
</feature>
<feature type="region of interest" description="Disordered" evidence="6">
    <location>
        <begin position="87"/>
        <end position="124"/>
    </location>
</feature>
<dbReference type="OrthoDB" id="442460at2759"/>
<evidence type="ECO:0000313" key="8">
    <source>
        <dbReference type="EMBL" id="KAF7364961.1"/>
    </source>
</evidence>
<evidence type="ECO:0000259" key="7">
    <source>
        <dbReference type="PROSITE" id="PS50600"/>
    </source>
</evidence>
<feature type="compositionally biased region" description="Low complexity" evidence="6">
    <location>
        <begin position="568"/>
        <end position="580"/>
    </location>
</feature>
<feature type="region of interest" description="Disordered" evidence="6">
    <location>
        <begin position="680"/>
        <end position="707"/>
    </location>
</feature>
<organism evidence="8 9">
    <name type="scientific">Mycena venus</name>
    <dbReference type="NCBI Taxonomy" id="2733690"/>
    <lineage>
        <taxon>Eukaryota</taxon>
        <taxon>Fungi</taxon>
        <taxon>Dikarya</taxon>
        <taxon>Basidiomycota</taxon>
        <taxon>Agaricomycotina</taxon>
        <taxon>Agaricomycetes</taxon>
        <taxon>Agaricomycetidae</taxon>
        <taxon>Agaricales</taxon>
        <taxon>Marasmiineae</taxon>
        <taxon>Mycenaceae</taxon>
        <taxon>Mycena</taxon>
    </lineage>
</organism>
<evidence type="ECO:0000313" key="9">
    <source>
        <dbReference type="Proteomes" id="UP000620124"/>
    </source>
</evidence>
<comment type="similarity">
    <text evidence="1">Belongs to the peptidase C48 family.</text>
</comment>
<feature type="region of interest" description="Disordered" evidence="6">
    <location>
        <begin position="1"/>
        <end position="70"/>
    </location>
</feature>
<keyword evidence="3 8" id="KW-0645">Protease</keyword>
<dbReference type="GO" id="GO:0016926">
    <property type="term" value="P:protein desumoylation"/>
    <property type="evidence" value="ECO:0007669"/>
    <property type="project" value="TreeGrafter"/>
</dbReference>
<sequence length="915" mass="100746">MQSCDASARRTNSNTEGRGGGGNLVAQRTVVEFVRSGPPPKKKVRLDNGASGSKVSHPSNRELQPRRLEDPDVIDVDSLFESDELILTAGASGSARRRSKAIATEGATTTSLPKGAGEQRSLKSKTQGLDELNTHPFLDLSKLPSANARIKNRMKPKNFSTTRVKNQKPKPKPTSEQPNTTAVLPVKAWYLGRKLFEEPYHLVWTASGKMTIRSGDGPNATPSKHSEQIDLSLCAEQVFFVEPGEPCPDKVFVLKTSEMSKANGHKPIGAQCSPYFKQGGSHGEGEILIKFDSASSAWTNALYAQFVQWLQGIVKMREKLRSKAGEAKWEAARRMAEIMENRIRRQTGGPAPSDVTVRTKSPAAPATNPAKPPSRPRSRRQGSPNTPIEVGSPTRAYPFRRRPKSADSDTASRSATPLVAPQQPCVDPDEVILVYPPGQTGAVNITNGDVSRLAPDQLLNDTLVEFGLKLWLQDLGKENPELVKQIHVFSSFFYKKLAEDDNKEGSSQERFEKGYENVRKWTAKFDLFDKKYIIVPINEDLHWYLAIIYQPEHTLKPPLPPPRPPSTKSPSTPSTGTKTRQQVQESPEIEVISNKPRPPGSKTRCTPSPLETTVSVGDPETSFPGSNMEEAEVTGRLVSSSADSFACDTAEKAETCDIDGDFDSLFESDDEGMDVEVVEAPVEQPPPPAGSHDGGPPAGPADAEVMDVDDPDQSMDPLLIGVDPEPPAAPIVLDPVETTSFYSSAKSRGKRKAESPPLETFPPTREAISSDTSEDEAEDGQPSTCVFTLDSLGTPHDEAVSVLGNYLQLEAREKKGISIEMSRKPVGKKALVPYQRNNFDCGIYLIHLAQTFISDPEHYHNLITRTTRMNSKKRQIEWRDEQIKTLRWSLTERIGELSLEWKKNRPAPKELKRDI</sequence>
<dbReference type="GO" id="GO:0070139">
    <property type="term" value="F:SUMO-specific endopeptidase activity"/>
    <property type="evidence" value="ECO:0007669"/>
    <property type="project" value="TreeGrafter"/>
</dbReference>
<evidence type="ECO:0000256" key="1">
    <source>
        <dbReference type="ARBA" id="ARBA00005234"/>
    </source>
</evidence>
<feature type="compositionally biased region" description="Polar residues" evidence="6">
    <location>
        <begin position="603"/>
        <end position="615"/>
    </location>
</feature>
<evidence type="ECO:0000256" key="2">
    <source>
        <dbReference type="ARBA" id="ARBA00022553"/>
    </source>
</evidence>
<dbReference type="GO" id="GO:0005737">
    <property type="term" value="C:cytoplasm"/>
    <property type="evidence" value="ECO:0007669"/>
    <property type="project" value="TreeGrafter"/>
</dbReference>